<organism evidence="2 3">
    <name type="scientific">Haemaphysalis longicornis</name>
    <name type="common">Bush tick</name>
    <dbReference type="NCBI Taxonomy" id="44386"/>
    <lineage>
        <taxon>Eukaryota</taxon>
        <taxon>Metazoa</taxon>
        <taxon>Ecdysozoa</taxon>
        <taxon>Arthropoda</taxon>
        <taxon>Chelicerata</taxon>
        <taxon>Arachnida</taxon>
        <taxon>Acari</taxon>
        <taxon>Parasitiformes</taxon>
        <taxon>Ixodida</taxon>
        <taxon>Ixodoidea</taxon>
        <taxon>Ixodidae</taxon>
        <taxon>Haemaphysalinae</taxon>
        <taxon>Haemaphysalis</taxon>
    </lineage>
</organism>
<keyword evidence="3" id="KW-1185">Reference proteome</keyword>
<dbReference type="Proteomes" id="UP000821853">
    <property type="component" value="Chromosome 4"/>
</dbReference>
<reference evidence="2 3" key="1">
    <citation type="journal article" date="2020" name="Cell">
        <title>Large-Scale Comparative Analyses of Tick Genomes Elucidate Their Genetic Diversity and Vector Capacities.</title>
        <authorList>
            <consortium name="Tick Genome and Microbiome Consortium (TIGMIC)"/>
            <person name="Jia N."/>
            <person name="Wang J."/>
            <person name="Shi W."/>
            <person name="Du L."/>
            <person name="Sun Y."/>
            <person name="Zhan W."/>
            <person name="Jiang J.F."/>
            <person name="Wang Q."/>
            <person name="Zhang B."/>
            <person name="Ji P."/>
            <person name="Bell-Sakyi L."/>
            <person name="Cui X.M."/>
            <person name="Yuan T.T."/>
            <person name="Jiang B.G."/>
            <person name="Yang W.F."/>
            <person name="Lam T.T."/>
            <person name="Chang Q.C."/>
            <person name="Ding S.J."/>
            <person name="Wang X.J."/>
            <person name="Zhu J.G."/>
            <person name="Ruan X.D."/>
            <person name="Zhao L."/>
            <person name="Wei J.T."/>
            <person name="Ye R.Z."/>
            <person name="Que T.C."/>
            <person name="Du C.H."/>
            <person name="Zhou Y.H."/>
            <person name="Cheng J.X."/>
            <person name="Dai P.F."/>
            <person name="Guo W.B."/>
            <person name="Han X.H."/>
            <person name="Huang E.J."/>
            <person name="Li L.F."/>
            <person name="Wei W."/>
            <person name="Gao Y.C."/>
            <person name="Liu J.Z."/>
            <person name="Shao H.Z."/>
            <person name="Wang X."/>
            <person name="Wang C.C."/>
            <person name="Yang T.C."/>
            <person name="Huo Q.B."/>
            <person name="Li W."/>
            <person name="Chen H.Y."/>
            <person name="Chen S.E."/>
            <person name="Zhou L.G."/>
            <person name="Ni X.B."/>
            <person name="Tian J.H."/>
            <person name="Sheng Y."/>
            <person name="Liu T."/>
            <person name="Pan Y.S."/>
            <person name="Xia L.Y."/>
            <person name="Li J."/>
            <person name="Zhao F."/>
            <person name="Cao W.C."/>
        </authorList>
    </citation>
    <scope>NUCLEOTIDE SEQUENCE [LARGE SCALE GENOMIC DNA]</scope>
    <source>
        <strain evidence="2">HaeL-2018</strain>
    </source>
</reference>
<dbReference type="PANTHER" id="PTHR15544">
    <property type="entry name" value="OSMOSIS RESPONSIVE FACTOR"/>
    <property type="match status" value="1"/>
</dbReference>
<sequence>MATGGAPEDDCGESDGAFAACSSHSKPAPSAGAQFAHEATVLFNNGWFGDAAELFTVAINAEPNNPYYYEGRSQCYSALGDLEEAYDDAALAVGLGPRMASCRLQLGKTQLALGMHRAARWSFECVLQANPELPEAREELQALMDRWGTDAGVGDERAEARNDRHDQGAAGAETGPETTETTPLLTQVFENTEWKRANPGGDT</sequence>
<evidence type="ECO:0000313" key="2">
    <source>
        <dbReference type="EMBL" id="KAH9372702.1"/>
    </source>
</evidence>
<comment type="caution">
    <text evidence="2">The sequence shown here is derived from an EMBL/GenBank/DDBJ whole genome shotgun (WGS) entry which is preliminary data.</text>
</comment>
<evidence type="ECO:0008006" key="4">
    <source>
        <dbReference type="Google" id="ProtNLM"/>
    </source>
</evidence>
<evidence type="ECO:0000313" key="3">
    <source>
        <dbReference type="Proteomes" id="UP000821853"/>
    </source>
</evidence>
<dbReference type="SUPFAM" id="SSF48452">
    <property type="entry name" value="TPR-like"/>
    <property type="match status" value="1"/>
</dbReference>
<feature type="region of interest" description="Disordered" evidence="1">
    <location>
        <begin position="157"/>
        <end position="185"/>
    </location>
</feature>
<proteinExistence type="predicted"/>
<dbReference type="PANTHER" id="PTHR15544:SF0">
    <property type="entry name" value="TETRATRICOPEPTIDE REPEAT PROTEIN 33"/>
    <property type="match status" value="1"/>
</dbReference>
<dbReference type="VEuPathDB" id="VectorBase:HLOH_059002"/>
<dbReference type="EMBL" id="JABSTR010000006">
    <property type="protein sequence ID" value="KAH9372702.1"/>
    <property type="molecule type" value="Genomic_DNA"/>
</dbReference>
<dbReference type="Gene3D" id="1.25.40.10">
    <property type="entry name" value="Tetratricopeptide repeat domain"/>
    <property type="match status" value="1"/>
</dbReference>
<feature type="compositionally biased region" description="Low complexity" evidence="1">
    <location>
        <begin position="168"/>
        <end position="185"/>
    </location>
</feature>
<dbReference type="InterPro" id="IPR011990">
    <property type="entry name" value="TPR-like_helical_dom_sf"/>
</dbReference>
<evidence type="ECO:0000256" key="1">
    <source>
        <dbReference type="SAM" id="MobiDB-lite"/>
    </source>
</evidence>
<dbReference type="AlphaFoldDB" id="A0A9J6G2M7"/>
<protein>
    <recommendedName>
        <fullName evidence="4">Tetratricopeptide repeat protein</fullName>
    </recommendedName>
</protein>
<dbReference type="InterPro" id="IPR052658">
    <property type="entry name" value="TPR-containing"/>
</dbReference>
<gene>
    <name evidence="2" type="ORF">HPB48_004224</name>
</gene>
<accession>A0A9J6G2M7</accession>
<feature type="compositionally biased region" description="Basic and acidic residues" evidence="1">
    <location>
        <begin position="157"/>
        <end position="167"/>
    </location>
</feature>
<name>A0A9J6G2M7_HAELO</name>